<evidence type="ECO:0000313" key="3">
    <source>
        <dbReference type="Proteomes" id="UP001408789"/>
    </source>
</evidence>
<feature type="region of interest" description="Disordered" evidence="1">
    <location>
        <begin position="238"/>
        <end position="274"/>
    </location>
</feature>
<sequence>METTNQPLSLSPSPSGGDEDPHRRDPHDSVHQSAAADEVTFGFNQLQINGSEDSNLQELNLDSPETDDEEDDDDDDDDDDADFTFVCVGDNDSPSATDSIEDGQIRTVFPLFDQSLLLGSDYDDAKRRLPIDVAVDNVFIESPRRSPSEYGETDGTVRALSKESESGVPEMNMKSNSTGFSKLWRFRNEMNRSNSDGRDAFVFLESPDAATTSGAKQNDAVSVGVGGSTVKVNVSGGGKGKVVKKASKAKKSTPSAHEVYLKQKKGGQSEEERRRSYLPYRPGLMGFFTNVNGGLSKNVHPF</sequence>
<accession>A0AAP0GIW0</accession>
<dbReference type="Proteomes" id="UP001408789">
    <property type="component" value="Unassembled WGS sequence"/>
</dbReference>
<protein>
    <submittedName>
        <fullName evidence="2">Uncharacterized protein</fullName>
    </submittedName>
</protein>
<dbReference type="PANTHER" id="PTHR33095">
    <property type="entry name" value="OS07G0619500 PROTEIN"/>
    <property type="match status" value="1"/>
</dbReference>
<dbReference type="AlphaFoldDB" id="A0AAP0GIW0"/>
<name>A0AAP0GIW0_9ASTR</name>
<feature type="compositionally biased region" description="Basic and acidic residues" evidence="1">
    <location>
        <begin position="19"/>
        <end position="30"/>
    </location>
</feature>
<dbReference type="PANTHER" id="PTHR33095:SF128">
    <property type="match status" value="1"/>
</dbReference>
<dbReference type="Pfam" id="PF07816">
    <property type="entry name" value="DUF1645"/>
    <property type="match status" value="1"/>
</dbReference>
<feature type="compositionally biased region" description="Basic residues" evidence="1">
    <location>
        <begin position="241"/>
        <end position="251"/>
    </location>
</feature>
<gene>
    <name evidence="2" type="ORF">SSX86_027566</name>
</gene>
<proteinExistence type="predicted"/>
<keyword evidence="3" id="KW-1185">Reference proteome</keyword>
<organism evidence="2 3">
    <name type="scientific">Deinandra increscens subsp. villosa</name>
    <dbReference type="NCBI Taxonomy" id="3103831"/>
    <lineage>
        <taxon>Eukaryota</taxon>
        <taxon>Viridiplantae</taxon>
        <taxon>Streptophyta</taxon>
        <taxon>Embryophyta</taxon>
        <taxon>Tracheophyta</taxon>
        <taxon>Spermatophyta</taxon>
        <taxon>Magnoliopsida</taxon>
        <taxon>eudicotyledons</taxon>
        <taxon>Gunneridae</taxon>
        <taxon>Pentapetalae</taxon>
        <taxon>asterids</taxon>
        <taxon>campanulids</taxon>
        <taxon>Asterales</taxon>
        <taxon>Asteraceae</taxon>
        <taxon>Asteroideae</taxon>
        <taxon>Heliantheae alliance</taxon>
        <taxon>Madieae</taxon>
        <taxon>Madiinae</taxon>
        <taxon>Deinandra</taxon>
    </lineage>
</organism>
<evidence type="ECO:0000313" key="2">
    <source>
        <dbReference type="EMBL" id="KAK9050941.1"/>
    </source>
</evidence>
<comment type="caution">
    <text evidence="2">The sequence shown here is derived from an EMBL/GenBank/DDBJ whole genome shotgun (WGS) entry which is preliminary data.</text>
</comment>
<feature type="region of interest" description="Disordered" evidence="1">
    <location>
        <begin position="1"/>
        <end position="101"/>
    </location>
</feature>
<feature type="compositionally biased region" description="Acidic residues" evidence="1">
    <location>
        <begin position="64"/>
        <end position="82"/>
    </location>
</feature>
<dbReference type="InterPro" id="IPR012442">
    <property type="entry name" value="DUF1645_plant"/>
</dbReference>
<feature type="compositionally biased region" description="Polar residues" evidence="1">
    <location>
        <begin position="42"/>
        <end position="60"/>
    </location>
</feature>
<reference evidence="2 3" key="1">
    <citation type="submission" date="2024-04" db="EMBL/GenBank/DDBJ databases">
        <title>The reference genome of an endangered Asteraceae, Deinandra increscens subsp. villosa, native to the Central Coast of California.</title>
        <authorList>
            <person name="Guilliams M."/>
            <person name="Hasenstab-Lehman K."/>
            <person name="Meyer R."/>
            <person name="Mcevoy S."/>
        </authorList>
    </citation>
    <scope>NUCLEOTIDE SEQUENCE [LARGE SCALE GENOMIC DNA]</scope>
    <source>
        <tissue evidence="2">Leaf</tissue>
    </source>
</reference>
<dbReference type="EMBL" id="JBCNJP010000027">
    <property type="protein sequence ID" value="KAK9050941.1"/>
    <property type="molecule type" value="Genomic_DNA"/>
</dbReference>
<evidence type="ECO:0000256" key="1">
    <source>
        <dbReference type="SAM" id="MobiDB-lite"/>
    </source>
</evidence>